<evidence type="ECO:0000256" key="5">
    <source>
        <dbReference type="ARBA" id="ARBA00022723"/>
    </source>
</evidence>
<dbReference type="Pfam" id="PF13359">
    <property type="entry name" value="DDE_Tnp_4"/>
    <property type="match status" value="1"/>
</dbReference>
<dbReference type="Pfam" id="PF26138">
    <property type="entry name" value="DUF8040"/>
    <property type="match status" value="1"/>
</dbReference>
<feature type="domain" description="DUF8040" evidence="10">
    <location>
        <begin position="1"/>
        <end position="70"/>
    </location>
</feature>
<protein>
    <recommendedName>
        <fullName evidence="13">DDE Tnp4 domain-containing protein</fullName>
    </recommendedName>
</protein>
<proteinExistence type="inferred from homology"/>
<evidence type="ECO:0000313" key="11">
    <source>
        <dbReference type="EMBL" id="KAJ0185112.1"/>
    </source>
</evidence>
<feature type="region of interest" description="Disordered" evidence="8">
    <location>
        <begin position="317"/>
        <end position="340"/>
    </location>
</feature>
<dbReference type="GO" id="GO:0004518">
    <property type="term" value="F:nuclease activity"/>
    <property type="evidence" value="ECO:0007669"/>
    <property type="project" value="UniProtKB-KW"/>
</dbReference>
<name>A0A9R1UDG9_LACSA</name>
<evidence type="ECO:0000313" key="12">
    <source>
        <dbReference type="Proteomes" id="UP000235145"/>
    </source>
</evidence>
<comment type="similarity">
    <text evidence="3">Belongs to the HARBI1 family.</text>
</comment>
<keyword evidence="7" id="KW-0539">Nucleus</keyword>
<dbReference type="GO" id="GO:0016787">
    <property type="term" value="F:hydrolase activity"/>
    <property type="evidence" value="ECO:0007669"/>
    <property type="project" value="UniProtKB-KW"/>
</dbReference>
<dbReference type="GO" id="GO:0005634">
    <property type="term" value="C:nucleus"/>
    <property type="evidence" value="ECO:0007669"/>
    <property type="project" value="UniProtKB-SubCell"/>
</dbReference>
<evidence type="ECO:0000256" key="1">
    <source>
        <dbReference type="ARBA" id="ARBA00001968"/>
    </source>
</evidence>
<accession>A0A9R1UDG9</accession>
<evidence type="ECO:0000256" key="8">
    <source>
        <dbReference type="SAM" id="MobiDB-lite"/>
    </source>
</evidence>
<evidence type="ECO:0000256" key="3">
    <source>
        <dbReference type="ARBA" id="ARBA00006958"/>
    </source>
</evidence>
<keyword evidence="4" id="KW-0540">Nuclease</keyword>
<keyword evidence="5" id="KW-0479">Metal-binding</keyword>
<evidence type="ECO:0000256" key="2">
    <source>
        <dbReference type="ARBA" id="ARBA00004123"/>
    </source>
</evidence>
<comment type="caution">
    <text evidence="11">The sequence shown here is derived from an EMBL/GenBank/DDBJ whole genome shotgun (WGS) entry which is preliminary data.</text>
</comment>
<reference evidence="11 12" key="1">
    <citation type="journal article" date="2017" name="Nat. Commun.">
        <title>Genome assembly with in vitro proximity ligation data and whole-genome triplication in lettuce.</title>
        <authorList>
            <person name="Reyes-Chin-Wo S."/>
            <person name="Wang Z."/>
            <person name="Yang X."/>
            <person name="Kozik A."/>
            <person name="Arikit S."/>
            <person name="Song C."/>
            <person name="Xia L."/>
            <person name="Froenicke L."/>
            <person name="Lavelle D.O."/>
            <person name="Truco M.J."/>
            <person name="Xia R."/>
            <person name="Zhu S."/>
            <person name="Xu C."/>
            <person name="Xu H."/>
            <person name="Xu X."/>
            <person name="Cox K."/>
            <person name="Korf I."/>
            <person name="Meyers B.C."/>
            <person name="Michelmore R.W."/>
        </authorList>
    </citation>
    <scope>NUCLEOTIDE SEQUENCE [LARGE SCALE GENOMIC DNA]</scope>
    <source>
        <strain evidence="12">cv. Salinas</strain>
        <tissue evidence="11">Seedlings</tissue>
    </source>
</reference>
<dbReference type="InterPro" id="IPR058353">
    <property type="entry name" value="DUF8040"/>
</dbReference>
<evidence type="ECO:0008006" key="13">
    <source>
        <dbReference type="Google" id="ProtNLM"/>
    </source>
</evidence>
<dbReference type="InterPro" id="IPR045249">
    <property type="entry name" value="HARBI1-like"/>
</dbReference>
<dbReference type="EMBL" id="NBSK02000009">
    <property type="protein sequence ID" value="KAJ0185112.1"/>
    <property type="molecule type" value="Genomic_DNA"/>
</dbReference>
<comment type="cofactor">
    <cofactor evidence="1">
        <name>a divalent metal cation</name>
        <dbReference type="ChEBI" id="CHEBI:60240"/>
    </cofactor>
</comment>
<organism evidence="11 12">
    <name type="scientific">Lactuca sativa</name>
    <name type="common">Garden lettuce</name>
    <dbReference type="NCBI Taxonomy" id="4236"/>
    <lineage>
        <taxon>Eukaryota</taxon>
        <taxon>Viridiplantae</taxon>
        <taxon>Streptophyta</taxon>
        <taxon>Embryophyta</taxon>
        <taxon>Tracheophyta</taxon>
        <taxon>Spermatophyta</taxon>
        <taxon>Magnoliopsida</taxon>
        <taxon>eudicotyledons</taxon>
        <taxon>Gunneridae</taxon>
        <taxon>Pentapetalae</taxon>
        <taxon>asterids</taxon>
        <taxon>campanulids</taxon>
        <taxon>Asterales</taxon>
        <taxon>Asteraceae</taxon>
        <taxon>Cichorioideae</taxon>
        <taxon>Cichorieae</taxon>
        <taxon>Lactucinae</taxon>
        <taxon>Lactuca</taxon>
    </lineage>
</organism>
<dbReference type="AlphaFoldDB" id="A0A9R1UDG9"/>
<keyword evidence="6" id="KW-0378">Hydrolase</keyword>
<evidence type="ECO:0000259" key="9">
    <source>
        <dbReference type="Pfam" id="PF13359"/>
    </source>
</evidence>
<dbReference type="GO" id="GO:0046872">
    <property type="term" value="F:metal ion binding"/>
    <property type="evidence" value="ECO:0007669"/>
    <property type="project" value="UniProtKB-KW"/>
</dbReference>
<dbReference type="Proteomes" id="UP000235145">
    <property type="component" value="Unassembled WGS sequence"/>
</dbReference>
<evidence type="ECO:0000259" key="10">
    <source>
        <dbReference type="Pfam" id="PF26138"/>
    </source>
</evidence>
<keyword evidence="12" id="KW-1185">Reference proteome</keyword>
<feature type="compositionally biased region" description="Polar residues" evidence="8">
    <location>
        <begin position="320"/>
        <end position="334"/>
    </location>
</feature>
<evidence type="ECO:0000256" key="4">
    <source>
        <dbReference type="ARBA" id="ARBA00022722"/>
    </source>
</evidence>
<evidence type="ECO:0000256" key="7">
    <source>
        <dbReference type="ARBA" id="ARBA00023242"/>
    </source>
</evidence>
<evidence type="ECO:0000256" key="6">
    <source>
        <dbReference type="ARBA" id="ARBA00022801"/>
    </source>
</evidence>
<dbReference type="PANTHER" id="PTHR22930">
    <property type="match status" value="1"/>
</dbReference>
<dbReference type="InterPro" id="IPR027806">
    <property type="entry name" value="HARBI1_dom"/>
</dbReference>
<gene>
    <name evidence="11" type="ORF">LSAT_V11C900475820</name>
</gene>
<sequence>MSRMCFKKLCHMLETFGELRRSRNMDIDEQVAMFLHILAHNVKNQVIISRFHRSGETISRHFSRVCNVVIRLHTRLLKRPEPVPNNSTYQRWKWFKNCLGALDGTYIKCLVPTEEKPRYRTRKNDIATNVLGVCSQDMQFIYVLPGWEGSAANGRVLQDALLRPHGLKVSRSGNYLVDAGYTNGEGFLAPYRGQRWEILKDNSYYPIEMKNKIIMACCLLHNFIRQEMEVDPFDNECDRDEGTGDVGPEDVDNITSVHKEATRRKHKSFPYYEDLCIVFGKDRAQGNRARDFIEMEQDVNLEEELQESDDDILESEEISHNTTVQNEETSPSVRSNKRKRHADDVFNNAVGLITESLKEISKDLSQGIKFDMKINELSEKIPLEILKMSSLSQVEKFKTLTKIKSDAINVQIFWQIEEGDREV</sequence>
<feature type="domain" description="DDE Tnp4" evidence="9">
    <location>
        <begin position="102"/>
        <end position="192"/>
    </location>
</feature>
<dbReference type="PANTHER" id="PTHR22930:SF293">
    <property type="entry name" value="PROTEIN ALP1-LIKE"/>
    <property type="match status" value="1"/>
</dbReference>
<comment type="subcellular location">
    <subcellularLocation>
        <location evidence="2">Nucleus</location>
    </subcellularLocation>
</comment>